<evidence type="ECO:0000313" key="2">
    <source>
        <dbReference type="Proteomes" id="UP000537260"/>
    </source>
</evidence>
<dbReference type="EMBL" id="JACCFM010000001">
    <property type="protein sequence ID" value="NYJ21219.1"/>
    <property type="molecule type" value="Genomic_DNA"/>
</dbReference>
<dbReference type="RefSeq" id="WP_179579852.1">
    <property type="nucleotide sequence ID" value="NZ_JACCFM010000001.1"/>
</dbReference>
<gene>
    <name evidence="1" type="ORF">HNR05_003010</name>
</gene>
<evidence type="ECO:0000313" key="1">
    <source>
        <dbReference type="EMBL" id="NYJ21219.1"/>
    </source>
</evidence>
<dbReference type="Proteomes" id="UP000537260">
    <property type="component" value="Unassembled WGS sequence"/>
</dbReference>
<comment type="caution">
    <text evidence="1">The sequence shown here is derived from an EMBL/GenBank/DDBJ whole genome shotgun (WGS) entry which is preliminary data.</text>
</comment>
<protein>
    <submittedName>
        <fullName evidence="1">Uncharacterized protein</fullName>
    </submittedName>
</protein>
<sequence>MGTEDAHEDIVGLPDVIDLSDEAGHCVTQGGVAQPPQIWTLDDGVLVGVVCVVVT</sequence>
<keyword evidence="2" id="KW-1185">Reference proteome</keyword>
<accession>A0A7Z0EGH2</accession>
<proteinExistence type="predicted"/>
<organism evidence="1 2">
    <name type="scientific">Glaciibacter psychrotolerans</name>
    <dbReference type="NCBI Taxonomy" id="670054"/>
    <lineage>
        <taxon>Bacteria</taxon>
        <taxon>Bacillati</taxon>
        <taxon>Actinomycetota</taxon>
        <taxon>Actinomycetes</taxon>
        <taxon>Micrococcales</taxon>
        <taxon>Microbacteriaceae</taxon>
        <taxon>Glaciibacter</taxon>
    </lineage>
</organism>
<name>A0A7Z0EGH2_9MICO</name>
<dbReference type="AlphaFoldDB" id="A0A7Z0EGH2"/>
<reference evidence="1 2" key="1">
    <citation type="submission" date="2020-07" db="EMBL/GenBank/DDBJ databases">
        <title>Sequencing the genomes of 1000 actinobacteria strains.</title>
        <authorList>
            <person name="Klenk H.-P."/>
        </authorList>
    </citation>
    <scope>NUCLEOTIDE SEQUENCE [LARGE SCALE GENOMIC DNA]</scope>
    <source>
        <strain evidence="1 2">LI1</strain>
    </source>
</reference>